<dbReference type="Proteomes" id="UP000216442">
    <property type="component" value="Unassembled WGS sequence"/>
</dbReference>
<dbReference type="SUPFAM" id="SSF53756">
    <property type="entry name" value="UDP-Glycosyltransferase/glycogen phosphorylase"/>
    <property type="match status" value="1"/>
</dbReference>
<name>A0A271LX76_9HYPH</name>
<evidence type="ECO:0000313" key="1">
    <source>
        <dbReference type="EMBL" id="PAQ12116.1"/>
    </source>
</evidence>
<reference evidence="1 2" key="1">
    <citation type="submission" date="2017-08" db="EMBL/GenBank/DDBJ databases">
        <title>Mesorhizobium wenxinae sp. nov., a novel rhizobial species isolated from root nodules of chickpea (Cicer arietinum L.).</title>
        <authorList>
            <person name="Zhang J."/>
        </authorList>
    </citation>
    <scope>NUCLEOTIDE SEQUENCE [LARGE SCALE GENOMIC DNA]</scope>
    <source>
        <strain evidence="1 2">SDW018</strain>
    </source>
</reference>
<sequence length="399" mass="43805">MRVAVPNRRSILEKAKAADLRPQGVDGKRLQNVLDRAKKFFRRPSRHADESVERHMSLMAQSVERRDWQAARDHALALGLLGEQLGDPGLVKKAGRGLRRLGAGNRAWQLIASSKQVPGRPEWDGSDLAGRRLAVERREGDLAIFLQFASLLGPVIAAADRCTVFVEPRLAPLYRRTYPALDVRLEGEGEVAAMDADVFACFETLAKHFWPDEPTARAPFLPLEPDRRMVAQLRRTYLDRGPGPLIGFAWGSLNKSKDLPALDDWRALLGNLPGRFISMQYGDVGPALSEFERWAPGRIIHDASVDQLSDMDRFAAQIAALDAVVTISNTGANLAGALSVPTVVMLDDGFRLSWPAFGETVATYPSVRLVRKGGQAWASAMQEAGKRVMEIVGGVGDGR</sequence>
<keyword evidence="2" id="KW-1185">Reference proteome</keyword>
<evidence type="ECO:0008006" key="3">
    <source>
        <dbReference type="Google" id="ProtNLM"/>
    </source>
</evidence>
<organism evidence="1 2">
    <name type="scientific">Mesorhizobium temperatum</name>
    <dbReference type="NCBI Taxonomy" id="241416"/>
    <lineage>
        <taxon>Bacteria</taxon>
        <taxon>Pseudomonadati</taxon>
        <taxon>Pseudomonadota</taxon>
        <taxon>Alphaproteobacteria</taxon>
        <taxon>Hyphomicrobiales</taxon>
        <taxon>Phyllobacteriaceae</taxon>
        <taxon>Mesorhizobium</taxon>
    </lineage>
</organism>
<gene>
    <name evidence="1" type="ORF">CIT26_01730</name>
</gene>
<accession>A0A271LX76</accession>
<dbReference type="EMBL" id="NPKJ01000007">
    <property type="protein sequence ID" value="PAQ12116.1"/>
    <property type="molecule type" value="Genomic_DNA"/>
</dbReference>
<proteinExistence type="predicted"/>
<comment type="caution">
    <text evidence="1">The sequence shown here is derived from an EMBL/GenBank/DDBJ whole genome shotgun (WGS) entry which is preliminary data.</text>
</comment>
<dbReference type="AlphaFoldDB" id="A0A271LX76"/>
<evidence type="ECO:0000313" key="2">
    <source>
        <dbReference type="Proteomes" id="UP000216442"/>
    </source>
</evidence>
<protein>
    <recommendedName>
        <fullName evidence="3">Glycosyltransferase</fullName>
    </recommendedName>
</protein>